<feature type="region of interest" description="Disordered" evidence="1">
    <location>
        <begin position="629"/>
        <end position="649"/>
    </location>
</feature>
<evidence type="ECO:0000259" key="2">
    <source>
        <dbReference type="Pfam" id="PF12552"/>
    </source>
</evidence>
<dbReference type="AlphaFoldDB" id="A0AAW2VA60"/>
<feature type="region of interest" description="Disordered" evidence="1">
    <location>
        <begin position="82"/>
        <end position="182"/>
    </location>
</feature>
<organism evidence="4">
    <name type="scientific">Sesamum latifolium</name>
    <dbReference type="NCBI Taxonomy" id="2727402"/>
    <lineage>
        <taxon>Eukaryota</taxon>
        <taxon>Viridiplantae</taxon>
        <taxon>Streptophyta</taxon>
        <taxon>Embryophyta</taxon>
        <taxon>Tracheophyta</taxon>
        <taxon>Spermatophyta</taxon>
        <taxon>Magnoliopsida</taxon>
        <taxon>eudicotyledons</taxon>
        <taxon>Gunneridae</taxon>
        <taxon>Pentapetalae</taxon>
        <taxon>asterids</taxon>
        <taxon>lamiids</taxon>
        <taxon>Lamiales</taxon>
        <taxon>Pedaliaceae</taxon>
        <taxon>Sesamum</taxon>
    </lineage>
</organism>
<dbReference type="InterPro" id="IPR044257">
    <property type="entry name" value="TRM32-like"/>
</dbReference>
<dbReference type="Pfam" id="PF14309">
    <property type="entry name" value="DUF4378"/>
    <property type="match status" value="1"/>
</dbReference>
<evidence type="ECO:0000256" key="1">
    <source>
        <dbReference type="SAM" id="MobiDB-lite"/>
    </source>
</evidence>
<evidence type="ECO:0000259" key="3">
    <source>
        <dbReference type="Pfam" id="PF14309"/>
    </source>
</evidence>
<feature type="region of interest" description="Disordered" evidence="1">
    <location>
        <begin position="500"/>
        <end position="529"/>
    </location>
</feature>
<gene>
    <name evidence="4" type="ORF">Slati_2806700</name>
</gene>
<sequence length="894" mass="100636">MDHYWRKRREGKIGNSWALTGGRGAKSMAADHNMDVRSTAFPPQSNRMGKNLRQQDSHMPLNHGPGCMWGIFQHLHRSKWHSVRKRLPHKRHVSAKKSSDQESAGTGPETAEIHENIESAVGSSAVETNCVERSPAPKASIRSRLRALITEEMSKRRARHRRSSSCPIRTQSETGSPSESNPKAELLCHGRAHSVASLDPLLPKAAEENSSNKNLCEVCATMLNSNYLKQNEVDKVGGEPARDHTLLHDKLIYAVEPSKCASLQESKLFMDALDLLNMRKEVFLKIVQDPTSSLAHQLQCRRMPDLRSGLIKSVSFPASFSSEVRTCKSCSPVTKQDNELHCHMEVSKEVCKHLPTLKGSYTGNGGMEQCSRELELSGNASPSSANMLRKRHDRSVALNRFKNLREKIKHVIRDRKKESNRIIMDAVHHKVPYGRGVSRYRNDDGHMTPDFNKFSQYSPGGSWSGQLRSGYSKSPLQRFKRTSSFNESVDRYNRLLETNLNRETKDQISERLRSRTDTPSPIPEKSPTLGRILSLPDLRSYSFIHIDDSPSNSSLHTSDMLAAGDIGARNIGLTEQKPLFRLGSENKIQQYGALESESQENLLNVGETFDDSADSKIWETASSYDLNFEPVSSSAPQPSEPYQVSRNDSNCQADEIGQGLAVSVLGDTKSERRHPSTMEEDSAAIQQDLSNMSPCIISENMIDSDTLESQVKKFYDDLLRVRVDAKNEAEFNYVKDVLELSGFSRNEILGRWHSAEHPVNPAVFVEVEGCLVAQPECSGNEEGGSCDHLLLFDLINEVLLEIYEISFCYWPMPLTSRSRMHQMPKGHRVLEEVWTEISWLLSCRLEFDQNIDDAVSRDLSKHDGWMNLQFDGECVALEVEDLILDDLIEEIIST</sequence>
<dbReference type="PANTHER" id="PTHR47071">
    <property type="entry name" value="PROTEIN TRM32"/>
    <property type="match status" value="1"/>
</dbReference>
<feature type="compositionally biased region" description="Polar residues" evidence="1">
    <location>
        <begin position="166"/>
        <end position="181"/>
    </location>
</feature>
<dbReference type="EMBL" id="JACGWN010000010">
    <property type="protein sequence ID" value="KAL0426319.1"/>
    <property type="molecule type" value="Genomic_DNA"/>
</dbReference>
<feature type="compositionally biased region" description="Basic residues" evidence="1">
    <location>
        <begin position="82"/>
        <end position="95"/>
    </location>
</feature>
<reference evidence="4" key="1">
    <citation type="submission" date="2020-06" db="EMBL/GenBank/DDBJ databases">
        <authorList>
            <person name="Li T."/>
            <person name="Hu X."/>
            <person name="Zhang T."/>
            <person name="Song X."/>
            <person name="Zhang H."/>
            <person name="Dai N."/>
            <person name="Sheng W."/>
            <person name="Hou X."/>
            <person name="Wei L."/>
        </authorList>
    </citation>
    <scope>NUCLEOTIDE SEQUENCE</scope>
    <source>
        <strain evidence="4">KEN1</strain>
        <tissue evidence="4">Leaf</tissue>
    </source>
</reference>
<accession>A0AAW2VA60</accession>
<feature type="compositionally biased region" description="Basic and acidic residues" evidence="1">
    <location>
        <begin position="500"/>
        <end position="516"/>
    </location>
</feature>
<dbReference type="InterPro" id="IPR025486">
    <property type="entry name" value="DUF4378"/>
</dbReference>
<feature type="domain" description="DUF3741" evidence="2">
    <location>
        <begin position="256"/>
        <end position="292"/>
    </location>
</feature>
<feature type="domain" description="DUF4378" evidence="3">
    <location>
        <begin position="730"/>
        <end position="890"/>
    </location>
</feature>
<proteinExistence type="predicted"/>
<protein>
    <submittedName>
        <fullName evidence="4">Protein TRM32</fullName>
    </submittedName>
</protein>
<name>A0AAW2VA60_9LAMI</name>
<dbReference type="PANTHER" id="PTHR47071:SF9">
    <property type="entry name" value="TRM32-LIKE PROTEIN (DUF3741)"/>
    <property type="match status" value="1"/>
</dbReference>
<reference evidence="4" key="2">
    <citation type="journal article" date="2024" name="Plant">
        <title>Genomic evolution and insights into agronomic trait innovations of Sesamum species.</title>
        <authorList>
            <person name="Miao H."/>
            <person name="Wang L."/>
            <person name="Qu L."/>
            <person name="Liu H."/>
            <person name="Sun Y."/>
            <person name="Le M."/>
            <person name="Wang Q."/>
            <person name="Wei S."/>
            <person name="Zheng Y."/>
            <person name="Lin W."/>
            <person name="Duan Y."/>
            <person name="Cao H."/>
            <person name="Xiong S."/>
            <person name="Wang X."/>
            <person name="Wei L."/>
            <person name="Li C."/>
            <person name="Ma Q."/>
            <person name="Ju M."/>
            <person name="Zhao R."/>
            <person name="Li G."/>
            <person name="Mu C."/>
            <person name="Tian Q."/>
            <person name="Mei H."/>
            <person name="Zhang T."/>
            <person name="Gao T."/>
            <person name="Zhang H."/>
        </authorList>
    </citation>
    <scope>NUCLEOTIDE SEQUENCE</scope>
    <source>
        <strain evidence="4">KEN1</strain>
    </source>
</reference>
<dbReference type="InterPro" id="IPR022212">
    <property type="entry name" value="DUF3741"/>
</dbReference>
<dbReference type="Pfam" id="PF12552">
    <property type="entry name" value="DUF3741"/>
    <property type="match status" value="1"/>
</dbReference>
<evidence type="ECO:0000313" key="4">
    <source>
        <dbReference type="EMBL" id="KAL0426319.1"/>
    </source>
</evidence>
<comment type="caution">
    <text evidence="4">The sequence shown here is derived from an EMBL/GenBank/DDBJ whole genome shotgun (WGS) entry which is preliminary data.</text>
</comment>